<dbReference type="PANTHER" id="PTHR28154">
    <property type="entry name" value="CELL WALL SYNTHESIS PROTEIN KNH1-RELATED"/>
    <property type="match status" value="1"/>
</dbReference>
<feature type="signal peptide" evidence="2">
    <location>
        <begin position="1"/>
        <end position="23"/>
    </location>
</feature>
<proteinExistence type="predicted"/>
<keyword evidence="5" id="KW-1185">Reference proteome</keyword>
<dbReference type="EMBL" id="ML213688">
    <property type="protein sequence ID" value="TFK32072.1"/>
    <property type="molecule type" value="Genomic_DNA"/>
</dbReference>
<dbReference type="Proteomes" id="UP000308652">
    <property type="component" value="Unassembled WGS sequence"/>
</dbReference>
<evidence type="ECO:0000256" key="2">
    <source>
        <dbReference type="SAM" id="SignalP"/>
    </source>
</evidence>
<evidence type="ECO:0000256" key="1">
    <source>
        <dbReference type="ARBA" id="ARBA00022729"/>
    </source>
</evidence>
<gene>
    <name evidence="4" type="ORF">BDQ12DRAFT_530188</name>
</gene>
<evidence type="ECO:0000259" key="3">
    <source>
        <dbReference type="Pfam" id="PF10342"/>
    </source>
</evidence>
<dbReference type="GO" id="GO:0006078">
    <property type="term" value="P:(1-&gt;6)-beta-D-glucan biosynthetic process"/>
    <property type="evidence" value="ECO:0007669"/>
    <property type="project" value="InterPro"/>
</dbReference>
<name>A0A5C3LHB8_9AGAR</name>
<dbReference type="InterPro" id="IPR045328">
    <property type="entry name" value="Kre9/Knh1"/>
</dbReference>
<sequence>MYSSIMALILAILALDAAVFVNAGIYVFNPLQGATCRAGQPCTIEWVDDGTRPLLGAIGITTVGLYHGKQQLVQSIPAVDVSGVRSLTFTPIAAAGPSSDTYYISFTATNLQESDGSPYQGFSPSFKLEGMTGSFDTPLPSATSLIPIPSSLSHAHTASISVPSQLSTILPPLPSIPSSSSSRSSAASLSSIASSTPSGFSTAVVSSSSASQAAAATSPPASNVATGSIPSTGLAAIGAMLMLVCMSLS</sequence>
<dbReference type="Pfam" id="PF10342">
    <property type="entry name" value="Kre9_KNH"/>
    <property type="match status" value="1"/>
</dbReference>
<dbReference type="STRING" id="68775.A0A5C3LHB8"/>
<dbReference type="AlphaFoldDB" id="A0A5C3LHB8"/>
<protein>
    <recommendedName>
        <fullName evidence="3">Yeast cell wall synthesis Kre9/Knh1-like N-terminal domain-containing protein</fullName>
    </recommendedName>
</protein>
<evidence type="ECO:0000313" key="4">
    <source>
        <dbReference type="EMBL" id="TFK32072.1"/>
    </source>
</evidence>
<keyword evidence="1 2" id="KW-0732">Signal</keyword>
<accession>A0A5C3LHB8</accession>
<dbReference type="GO" id="GO:0042546">
    <property type="term" value="P:cell wall biogenesis"/>
    <property type="evidence" value="ECO:0007669"/>
    <property type="project" value="InterPro"/>
</dbReference>
<dbReference type="PANTHER" id="PTHR28154:SF1">
    <property type="entry name" value="CELL WALL SYNTHESIS PROTEIN KNH1-RELATED"/>
    <property type="match status" value="1"/>
</dbReference>
<feature type="domain" description="Yeast cell wall synthesis Kre9/Knh1-like N-terminal" evidence="3">
    <location>
        <begin position="30"/>
        <end position="114"/>
    </location>
</feature>
<organism evidence="4 5">
    <name type="scientific">Crucibulum laeve</name>
    <dbReference type="NCBI Taxonomy" id="68775"/>
    <lineage>
        <taxon>Eukaryota</taxon>
        <taxon>Fungi</taxon>
        <taxon>Dikarya</taxon>
        <taxon>Basidiomycota</taxon>
        <taxon>Agaricomycotina</taxon>
        <taxon>Agaricomycetes</taxon>
        <taxon>Agaricomycetidae</taxon>
        <taxon>Agaricales</taxon>
        <taxon>Agaricineae</taxon>
        <taxon>Nidulariaceae</taxon>
        <taxon>Crucibulum</taxon>
    </lineage>
</organism>
<dbReference type="InterPro" id="IPR018466">
    <property type="entry name" value="Kre9/Knh1-like_N"/>
</dbReference>
<dbReference type="OrthoDB" id="2432613at2759"/>
<feature type="chain" id="PRO_5022764813" description="Yeast cell wall synthesis Kre9/Knh1-like N-terminal domain-containing protein" evidence="2">
    <location>
        <begin position="24"/>
        <end position="249"/>
    </location>
</feature>
<reference evidence="4 5" key="1">
    <citation type="journal article" date="2019" name="Nat. Ecol. Evol.">
        <title>Megaphylogeny resolves global patterns of mushroom evolution.</title>
        <authorList>
            <person name="Varga T."/>
            <person name="Krizsan K."/>
            <person name="Foldi C."/>
            <person name="Dima B."/>
            <person name="Sanchez-Garcia M."/>
            <person name="Sanchez-Ramirez S."/>
            <person name="Szollosi G.J."/>
            <person name="Szarkandi J.G."/>
            <person name="Papp V."/>
            <person name="Albert L."/>
            <person name="Andreopoulos W."/>
            <person name="Angelini C."/>
            <person name="Antonin V."/>
            <person name="Barry K.W."/>
            <person name="Bougher N.L."/>
            <person name="Buchanan P."/>
            <person name="Buyck B."/>
            <person name="Bense V."/>
            <person name="Catcheside P."/>
            <person name="Chovatia M."/>
            <person name="Cooper J."/>
            <person name="Damon W."/>
            <person name="Desjardin D."/>
            <person name="Finy P."/>
            <person name="Geml J."/>
            <person name="Haridas S."/>
            <person name="Hughes K."/>
            <person name="Justo A."/>
            <person name="Karasinski D."/>
            <person name="Kautmanova I."/>
            <person name="Kiss B."/>
            <person name="Kocsube S."/>
            <person name="Kotiranta H."/>
            <person name="LaButti K.M."/>
            <person name="Lechner B.E."/>
            <person name="Liimatainen K."/>
            <person name="Lipzen A."/>
            <person name="Lukacs Z."/>
            <person name="Mihaltcheva S."/>
            <person name="Morgado L.N."/>
            <person name="Niskanen T."/>
            <person name="Noordeloos M.E."/>
            <person name="Ohm R.A."/>
            <person name="Ortiz-Santana B."/>
            <person name="Ovrebo C."/>
            <person name="Racz N."/>
            <person name="Riley R."/>
            <person name="Savchenko A."/>
            <person name="Shiryaev A."/>
            <person name="Soop K."/>
            <person name="Spirin V."/>
            <person name="Szebenyi C."/>
            <person name="Tomsovsky M."/>
            <person name="Tulloss R.E."/>
            <person name="Uehling J."/>
            <person name="Grigoriev I.V."/>
            <person name="Vagvolgyi C."/>
            <person name="Papp T."/>
            <person name="Martin F.M."/>
            <person name="Miettinen O."/>
            <person name="Hibbett D.S."/>
            <person name="Nagy L.G."/>
        </authorList>
    </citation>
    <scope>NUCLEOTIDE SEQUENCE [LARGE SCALE GENOMIC DNA]</scope>
    <source>
        <strain evidence="4 5">CBS 166.37</strain>
    </source>
</reference>
<evidence type="ECO:0000313" key="5">
    <source>
        <dbReference type="Proteomes" id="UP000308652"/>
    </source>
</evidence>